<evidence type="ECO:0000313" key="1">
    <source>
        <dbReference type="Proteomes" id="UP000887579"/>
    </source>
</evidence>
<evidence type="ECO:0000313" key="2">
    <source>
        <dbReference type="WBParaSite" id="ES5_v2.g11400.t1"/>
    </source>
</evidence>
<protein>
    <submittedName>
        <fullName evidence="2">Tyrosine-protein phosphatase domain-containing protein</fullName>
    </submittedName>
</protein>
<dbReference type="WBParaSite" id="ES5_v2.g11400.t1">
    <property type="protein sequence ID" value="ES5_v2.g11400.t1"/>
    <property type="gene ID" value="ES5_v2.g11400"/>
</dbReference>
<accession>A0AC34F343</accession>
<organism evidence="1 2">
    <name type="scientific">Panagrolaimus sp. ES5</name>
    <dbReference type="NCBI Taxonomy" id="591445"/>
    <lineage>
        <taxon>Eukaryota</taxon>
        <taxon>Metazoa</taxon>
        <taxon>Ecdysozoa</taxon>
        <taxon>Nematoda</taxon>
        <taxon>Chromadorea</taxon>
        <taxon>Rhabditida</taxon>
        <taxon>Tylenchina</taxon>
        <taxon>Panagrolaimomorpha</taxon>
        <taxon>Panagrolaimoidea</taxon>
        <taxon>Panagrolaimidae</taxon>
        <taxon>Panagrolaimus</taxon>
    </lineage>
</organism>
<reference evidence="2" key="1">
    <citation type="submission" date="2022-11" db="UniProtKB">
        <authorList>
            <consortium name="WormBaseParasite"/>
        </authorList>
    </citation>
    <scope>IDENTIFICATION</scope>
</reference>
<dbReference type="Proteomes" id="UP000887579">
    <property type="component" value="Unplaced"/>
</dbReference>
<name>A0AC34F343_9BILA</name>
<proteinExistence type="predicted"/>
<sequence length="318" mass="36197">MVRGVDTVQTRDGNVAIQDSNSRLSVRSQRRGGKGKNVANPSVMYNNLKSCGKKVGDGVHEMFQSFERESPTFIHFFKKENEPKNRYPTEIFLYDKNRVILKDDGAAPGDYYHGSYVDGYEQPKHYVLAQAPFTTETEIDFYRLVTQLKPDVIIFLMKFEGDDTKFLPPIAKDESKTAGPFTIKVTEEPIKEKNFESITLSITGKNDISKQPVCILNSWTDDNKVQSEDLSKFYSFIRLHALSSKPREGQYLVCCPTGAHRAGAWMLYDSEAERLKTKGRIRFTDSVKALRFQRSNTIDTQEIFDQIINALITCAKSV</sequence>